<dbReference type="AlphaFoldDB" id="A0A0F8ZC18"/>
<protein>
    <recommendedName>
        <fullName evidence="1">Protein SirB1 N-terminal domain-containing protein</fullName>
    </recommendedName>
</protein>
<dbReference type="PROSITE" id="PS50293">
    <property type="entry name" value="TPR_REGION"/>
    <property type="match status" value="1"/>
</dbReference>
<dbReference type="Pfam" id="PF13414">
    <property type="entry name" value="TPR_11"/>
    <property type="match status" value="1"/>
</dbReference>
<dbReference type="PROSITE" id="PS50005">
    <property type="entry name" value="TPR"/>
    <property type="match status" value="3"/>
</dbReference>
<dbReference type="InterPro" id="IPR019734">
    <property type="entry name" value="TPR_rpt"/>
</dbReference>
<sequence length="238" mass="27234">MIDEYLFDELRFKSVSKANDPSDLFLHSVLDRKRGYCLSLSILYLSLGERLGLPLHGVVVPGHFFVRYDDGRVRFNIETTGKGGYADDEHYTNKFKVPQDNQDSIYMMNLNKIQTLGCFFNNLGNSYSDIGNTESALLALERAVEINPSLSESRTNLGNIYLNKDRVKDAIYEYRAALEINPRDAMAHSNLGNAYIKRGWLNDAISQYRISLELDPNFTEVYRNLASTYCKRESLCRP</sequence>
<dbReference type="Gene3D" id="1.25.40.10">
    <property type="entry name" value="Tetratricopeptide repeat domain"/>
    <property type="match status" value="2"/>
</dbReference>
<reference evidence="2" key="1">
    <citation type="journal article" date="2015" name="Nature">
        <title>Complex archaea that bridge the gap between prokaryotes and eukaryotes.</title>
        <authorList>
            <person name="Spang A."/>
            <person name="Saw J.H."/>
            <person name="Jorgensen S.L."/>
            <person name="Zaremba-Niedzwiedzka K."/>
            <person name="Martijn J."/>
            <person name="Lind A.E."/>
            <person name="van Eijk R."/>
            <person name="Schleper C."/>
            <person name="Guy L."/>
            <person name="Ettema T.J."/>
        </authorList>
    </citation>
    <scope>NUCLEOTIDE SEQUENCE</scope>
</reference>
<dbReference type="PANTHER" id="PTHR44366">
    <property type="entry name" value="UDP-N-ACETYLGLUCOSAMINE--PEPTIDE N-ACETYLGLUCOSAMINYLTRANSFERASE 110 KDA SUBUNIT"/>
    <property type="match status" value="1"/>
</dbReference>
<comment type="caution">
    <text evidence="2">The sequence shown here is derived from an EMBL/GenBank/DDBJ whole genome shotgun (WGS) entry which is preliminary data.</text>
</comment>
<dbReference type="EMBL" id="LAZR01064390">
    <property type="protein sequence ID" value="KKK57616.1"/>
    <property type="molecule type" value="Genomic_DNA"/>
</dbReference>
<dbReference type="GO" id="GO:0097363">
    <property type="term" value="F:protein O-acetylglucosaminyltransferase activity"/>
    <property type="evidence" value="ECO:0007669"/>
    <property type="project" value="TreeGrafter"/>
</dbReference>
<dbReference type="Pfam" id="PF13369">
    <property type="entry name" value="Transglut_core2"/>
    <property type="match status" value="1"/>
</dbReference>
<proteinExistence type="predicted"/>
<name>A0A0F8ZC18_9ZZZZ</name>
<dbReference type="InterPro" id="IPR011990">
    <property type="entry name" value="TPR-like_helical_dom_sf"/>
</dbReference>
<gene>
    <name evidence="2" type="ORF">LCGC14_3052680</name>
</gene>
<dbReference type="PANTHER" id="PTHR44366:SF1">
    <property type="entry name" value="UDP-N-ACETYLGLUCOSAMINE--PEPTIDE N-ACETYLGLUCOSAMINYLTRANSFERASE 110 KDA SUBUNIT"/>
    <property type="match status" value="1"/>
</dbReference>
<dbReference type="SUPFAM" id="SSF48452">
    <property type="entry name" value="TPR-like"/>
    <property type="match status" value="1"/>
</dbReference>
<feature type="domain" description="Protein SirB1 N-terminal" evidence="1">
    <location>
        <begin position="2"/>
        <end position="88"/>
    </location>
</feature>
<dbReference type="InterPro" id="IPR037919">
    <property type="entry name" value="OGT"/>
</dbReference>
<evidence type="ECO:0000259" key="1">
    <source>
        <dbReference type="Pfam" id="PF13369"/>
    </source>
</evidence>
<accession>A0A0F8ZC18</accession>
<evidence type="ECO:0000313" key="2">
    <source>
        <dbReference type="EMBL" id="KKK57616.1"/>
    </source>
</evidence>
<dbReference type="Pfam" id="PF13181">
    <property type="entry name" value="TPR_8"/>
    <property type="match status" value="1"/>
</dbReference>
<dbReference type="GO" id="GO:0006493">
    <property type="term" value="P:protein O-linked glycosylation"/>
    <property type="evidence" value="ECO:0007669"/>
    <property type="project" value="InterPro"/>
</dbReference>
<organism evidence="2">
    <name type="scientific">marine sediment metagenome</name>
    <dbReference type="NCBI Taxonomy" id="412755"/>
    <lineage>
        <taxon>unclassified sequences</taxon>
        <taxon>metagenomes</taxon>
        <taxon>ecological metagenomes</taxon>
    </lineage>
</organism>
<dbReference type="SMART" id="SM00028">
    <property type="entry name" value="TPR"/>
    <property type="match status" value="3"/>
</dbReference>
<dbReference type="InterPro" id="IPR032698">
    <property type="entry name" value="SirB1_N"/>
</dbReference>